<name>A0ACA9M9M4_9GLOM</name>
<keyword evidence="2" id="KW-1185">Reference proteome</keyword>
<proteinExistence type="predicted"/>
<organism evidence="1 2">
    <name type="scientific">Racocetra persica</name>
    <dbReference type="NCBI Taxonomy" id="160502"/>
    <lineage>
        <taxon>Eukaryota</taxon>
        <taxon>Fungi</taxon>
        <taxon>Fungi incertae sedis</taxon>
        <taxon>Mucoromycota</taxon>
        <taxon>Glomeromycotina</taxon>
        <taxon>Glomeromycetes</taxon>
        <taxon>Diversisporales</taxon>
        <taxon>Gigasporaceae</taxon>
        <taxon>Racocetra</taxon>
    </lineage>
</organism>
<evidence type="ECO:0000313" key="2">
    <source>
        <dbReference type="Proteomes" id="UP000789920"/>
    </source>
</evidence>
<comment type="caution">
    <text evidence="1">The sequence shown here is derived from an EMBL/GenBank/DDBJ whole genome shotgun (WGS) entry which is preliminary data.</text>
</comment>
<reference evidence="1" key="1">
    <citation type="submission" date="2021-06" db="EMBL/GenBank/DDBJ databases">
        <authorList>
            <person name="Kallberg Y."/>
            <person name="Tangrot J."/>
            <person name="Rosling A."/>
        </authorList>
    </citation>
    <scope>NUCLEOTIDE SEQUENCE</scope>
    <source>
        <strain evidence="1">MA461A</strain>
    </source>
</reference>
<evidence type="ECO:0000313" key="1">
    <source>
        <dbReference type="EMBL" id="CAG8576046.1"/>
    </source>
</evidence>
<accession>A0ACA9M9M4</accession>
<sequence>MITLTSINSFIEDEEEAIENTNTFDNRDIIPHEISNDNPDHNIETNVNMDFNPENLVDTILNDELDF</sequence>
<gene>
    <name evidence="1" type="ORF">RPERSI_LOCUS4943</name>
</gene>
<protein>
    <submittedName>
        <fullName evidence="1">10860_t:CDS:1</fullName>
    </submittedName>
</protein>
<dbReference type="EMBL" id="CAJVQC010007175">
    <property type="protein sequence ID" value="CAG8576046.1"/>
    <property type="molecule type" value="Genomic_DNA"/>
</dbReference>
<dbReference type="Proteomes" id="UP000789920">
    <property type="component" value="Unassembled WGS sequence"/>
</dbReference>